<dbReference type="PROSITE" id="PS50011">
    <property type="entry name" value="PROTEIN_KINASE_DOM"/>
    <property type="match status" value="1"/>
</dbReference>
<dbReference type="PaxDb" id="3218-PP1S2_206V6.1"/>
<reference evidence="9" key="3">
    <citation type="submission" date="2020-12" db="UniProtKB">
        <authorList>
            <consortium name="EnsemblPlants"/>
        </authorList>
    </citation>
    <scope>IDENTIFICATION</scope>
</reference>
<comment type="subcellular location">
    <subcellularLocation>
        <location evidence="5">Endomembrane system</location>
        <topology evidence="5">Single-pass type I membrane protein</topology>
    </subcellularLocation>
</comment>
<dbReference type="Pfam" id="PF07714">
    <property type="entry name" value="PK_Tyr_Ser-Thr"/>
    <property type="match status" value="1"/>
</dbReference>
<dbReference type="Gene3D" id="3.30.200.20">
    <property type="entry name" value="Phosphorylase Kinase, domain 1"/>
    <property type="match status" value="1"/>
</dbReference>
<keyword evidence="2" id="KW-0732">Signal</keyword>
<evidence type="ECO:0000313" key="10">
    <source>
        <dbReference type="Proteomes" id="UP000006727"/>
    </source>
</evidence>
<dbReference type="PANTHER" id="PTHR46084">
    <property type="entry name" value="PROTEIN MALE DISCOVERER 2"/>
    <property type="match status" value="1"/>
</dbReference>
<dbReference type="FunCoup" id="A0A2K1KCJ3">
    <property type="interactions" value="734"/>
</dbReference>
<dbReference type="InterPro" id="IPR001245">
    <property type="entry name" value="Ser-Thr/Tyr_kinase_cat_dom"/>
</dbReference>
<evidence type="ECO:0000256" key="3">
    <source>
        <dbReference type="ARBA" id="ARBA00022989"/>
    </source>
</evidence>
<evidence type="ECO:0000313" key="9">
    <source>
        <dbReference type="EnsemblPlants" id="PAC:32925391.CDS.1"/>
    </source>
</evidence>
<dbReference type="GO" id="GO:0012505">
    <property type="term" value="C:endomembrane system"/>
    <property type="evidence" value="ECO:0007669"/>
    <property type="project" value="UniProtKB-SubCell"/>
</dbReference>
<dbReference type="OMA" id="HIDWRSR"/>
<dbReference type="KEGG" id="ppp:112284282"/>
<reference evidence="8 10" key="2">
    <citation type="journal article" date="2018" name="Plant J.">
        <title>The Physcomitrella patens chromosome-scale assembly reveals moss genome structure and evolution.</title>
        <authorList>
            <person name="Lang D."/>
            <person name="Ullrich K.K."/>
            <person name="Murat F."/>
            <person name="Fuchs J."/>
            <person name="Jenkins J."/>
            <person name="Haas F.B."/>
            <person name="Piednoel M."/>
            <person name="Gundlach H."/>
            <person name="Van Bel M."/>
            <person name="Meyberg R."/>
            <person name="Vives C."/>
            <person name="Morata J."/>
            <person name="Symeonidi A."/>
            <person name="Hiss M."/>
            <person name="Muchero W."/>
            <person name="Kamisugi Y."/>
            <person name="Saleh O."/>
            <person name="Blanc G."/>
            <person name="Decker E.L."/>
            <person name="van Gessel N."/>
            <person name="Grimwood J."/>
            <person name="Hayes R.D."/>
            <person name="Graham S.W."/>
            <person name="Gunter L.E."/>
            <person name="McDaniel S.F."/>
            <person name="Hoernstein S.N.W."/>
            <person name="Larsson A."/>
            <person name="Li F.W."/>
            <person name="Perroud P.F."/>
            <person name="Phillips J."/>
            <person name="Ranjan P."/>
            <person name="Rokshar D.S."/>
            <person name="Rothfels C.J."/>
            <person name="Schneider L."/>
            <person name="Shu S."/>
            <person name="Stevenson D.W."/>
            <person name="Thummler F."/>
            <person name="Tillich M."/>
            <person name="Villarreal Aguilar J.C."/>
            <person name="Widiez T."/>
            <person name="Wong G.K."/>
            <person name="Wymore A."/>
            <person name="Zhang Y."/>
            <person name="Zimmer A.D."/>
            <person name="Quatrano R.S."/>
            <person name="Mayer K.F.X."/>
            <person name="Goodstein D."/>
            <person name="Casacuberta J.M."/>
            <person name="Vandepoele K."/>
            <person name="Reski R."/>
            <person name="Cuming A.C."/>
            <person name="Tuskan G.A."/>
            <person name="Maumus F."/>
            <person name="Salse J."/>
            <person name="Schmutz J."/>
            <person name="Rensing S.A."/>
        </authorList>
    </citation>
    <scope>NUCLEOTIDE SEQUENCE [LARGE SCALE GENOMIC DNA]</scope>
    <source>
        <strain evidence="9 10">cv. Gransden 2004</strain>
    </source>
</reference>
<dbReference type="Proteomes" id="UP000006727">
    <property type="component" value="Chromosome 7"/>
</dbReference>
<dbReference type="PANTHER" id="PTHR46084:SF14">
    <property type="entry name" value="PROTEIN KINASE DOMAIN-CONTAINING PROTEIN"/>
    <property type="match status" value="1"/>
</dbReference>
<dbReference type="EnsemblPlants" id="Pp3c7_22250V3.2">
    <property type="protein sequence ID" value="PAC:32925392.CDS.1"/>
    <property type="gene ID" value="Pp3c7_22250"/>
</dbReference>
<dbReference type="InterPro" id="IPR011009">
    <property type="entry name" value="Kinase-like_dom_sf"/>
</dbReference>
<dbReference type="RefSeq" id="XP_024379737.1">
    <property type="nucleotide sequence ID" value="XM_024523969.2"/>
</dbReference>
<dbReference type="STRING" id="3218.A0A2K1KCJ3"/>
<name>A0A2K1KCJ3_PHYPA</name>
<dbReference type="FunFam" id="3.30.200.20:FF:000489">
    <property type="entry name" value="Inactive receptor-like serine/threonine-protein kinase"/>
    <property type="match status" value="1"/>
</dbReference>
<dbReference type="InterPro" id="IPR000719">
    <property type="entry name" value="Prot_kinase_dom"/>
</dbReference>
<dbReference type="Gramene" id="Pp3c7_22250V3.1">
    <property type="protein sequence ID" value="PAC:32925391.CDS.1"/>
    <property type="gene ID" value="Pp3c7_22250"/>
</dbReference>
<dbReference type="Gramene" id="Pp3c7_22250V3.2">
    <property type="protein sequence ID" value="PAC:32925392.CDS.1"/>
    <property type="gene ID" value="Pp3c7_22250"/>
</dbReference>
<dbReference type="GO" id="GO:0004672">
    <property type="term" value="F:protein kinase activity"/>
    <property type="evidence" value="ECO:0007669"/>
    <property type="project" value="InterPro"/>
</dbReference>
<dbReference type="GeneID" id="112284282"/>
<dbReference type="EMBL" id="ABEU02000007">
    <property type="protein sequence ID" value="PNR51506.1"/>
    <property type="molecule type" value="Genomic_DNA"/>
</dbReference>
<evidence type="ECO:0000256" key="6">
    <source>
        <dbReference type="SAM" id="Phobius"/>
    </source>
</evidence>
<evidence type="ECO:0000259" key="7">
    <source>
        <dbReference type="PROSITE" id="PS50011"/>
    </source>
</evidence>
<evidence type="ECO:0000256" key="1">
    <source>
        <dbReference type="ARBA" id="ARBA00022692"/>
    </source>
</evidence>
<protein>
    <recommendedName>
        <fullName evidence="7">Protein kinase domain-containing protein</fullName>
    </recommendedName>
</protein>
<evidence type="ECO:0000313" key="8">
    <source>
        <dbReference type="EMBL" id="PNR51506.1"/>
    </source>
</evidence>
<sequence length="444" mass="49664">MKEMLVGALVWSVSIALVSGRVGGTFLGVLRLGEESSSNATLPASDMRARPLPPADASANAMVWMNALLIVTAVALSVAIVVLVFMIRRLHHRRHTVLIPESPWKSGGRSNQPSFHTTCPLLKREELEAACEDFSNIIGSSPDGFLYKGTLSDGTEIAVTSIRMCAADWSPKYELSFRRKVEGLSRMKHKHLVNLVGYCVEEEPFTRMLVFEYASNGTLSDHLHNPKEMEHLDWPTRMRVIMGAAYGLEYMHHDLTPPCSHLNFDANAIYLTDEHSAKIANFGIARMSAGNPKQDQMLHGCNSWMGCTVSEGYSEEWDGLYRHCPGFEGNMYDFGVFILQTISGRPPYCELEQENLVNWAERYLSDPKLMLHLVDPELKLHNAQELVALCKIVQMCLSDKGYKRPSMRKVSRMLAEALNMTPEAATMRASPLLWAQLSILDDST</sequence>
<dbReference type="AlphaFoldDB" id="A0A2K1KCJ3"/>
<dbReference type="OrthoDB" id="291737at2759"/>
<dbReference type="SUPFAM" id="SSF56112">
    <property type="entry name" value="Protein kinase-like (PK-like)"/>
    <property type="match status" value="1"/>
</dbReference>
<feature type="domain" description="Protein kinase" evidence="7">
    <location>
        <begin position="132"/>
        <end position="418"/>
    </location>
</feature>
<evidence type="ECO:0000256" key="2">
    <source>
        <dbReference type="ARBA" id="ARBA00022729"/>
    </source>
</evidence>
<dbReference type="EnsemblPlants" id="Pp3c7_22250V3.1">
    <property type="protein sequence ID" value="PAC:32925391.CDS.1"/>
    <property type="gene ID" value="Pp3c7_22250"/>
</dbReference>
<evidence type="ECO:0000256" key="5">
    <source>
        <dbReference type="ARBA" id="ARBA00046288"/>
    </source>
</evidence>
<keyword evidence="10" id="KW-1185">Reference proteome</keyword>
<reference evidence="8 10" key="1">
    <citation type="journal article" date="2008" name="Science">
        <title>The Physcomitrella genome reveals evolutionary insights into the conquest of land by plants.</title>
        <authorList>
            <person name="Rensing S."/>
            <person name="Lang D."/>
            <person name="Zimmer A."/>
            <person name="Terry A."/>
            <person name="Salamov A."/>
            <person name="Shapiro H."/>
            <person name="Nishiyama T."/>
            <person name="Perroud P.-F."/>
            <person name="Lindquist E."/>
            <person name="Kamisugi Y."/>
            <person name="Tanahashi T."/>
            <person name="Sakakibara K."/>
            <person name="Fujita T."/>
            <person name="Oishi K."/>
            <person name="Shin-I T."/>
            <person name="Kuroki Y."/>
            <person name="Toyoda A."/>
            <person name="Suzuki Y."/>
            <person name="Hashimoto A."/>
            <person name="Yamaguchi K."/>
            <person name="Sugano A."/>
            <person name="Kohara Y."/>
            <person name="Fujiyama A."/>
            <person name="Anterola A."/>
            <person name="Aoki S."/>
            <person name="Ashton N."/>
            <person name="Barbazuk W.B."/>
            <person name="Barker E."/>
            <person name="Bennetzen J."/>
            <person name="Bezanilla M."/>
            <person name="Blankenship R."/>
            <person name="Cho S.H."/>
            <person name="Dutcher S."/>
            <person name="Estelle M."/>
            <person name="Fawcett J.A."/>
            <person name="Gundlach H."/>
            <person name="Hanada K."/>
            <person name="Heyl A."/>
            <person name="Hicks K.A."/>
            <person name="Hugh J."/>
            <person name="Lohr M."/>
            <person name="Mayer K."/>
            <person name="Melkozernov A."/>
            <person name="Murata T."/>
            <person name="Nelson D."/>
            <person name="Pils B."/>
            <person name="Prigge M."/>
            <person name="Reiss B."/>
            <person name="Renner T."/>
            <person name="Rombauts S."/>
            <person name="Rushton P."/>
            <person name="Sanderfoot A."/>
            <person name="Schween G."/>
            <person name="Shiu S.-H."/>
            <person name="Stueber K."/>
            <person name="Theodoulou F.L."/>
            <person name="Tu H."/>
            <person name="Van de Peer Y."/>
            <person name="Verrier P.J."/>
            <person name="Waters E."/>
            <person name="Wood A."/>
            <person name="Yang L."/>
            <person name="Cove D."/>
            <person name="Cuming A."/>
            <person name="Hasebe M."/>
            <person name="Lucas S."/>
            <person name="Mishler D.B."/>
            <person name="Reski R."/>
            <person name="Grigoriev I."/>
            <person name="Quatrano R.S."/>
            <person name="Boore J.L."/>
        </authorList>
    </citation>
    <scope>NUCLEOTIDE SEQUENCE [LARGE SCALE GENOMIC DNA]</scope>
    <source>
        <strain evidence="9 10">cv. Gransden 2004</strain>
    </source>
</reference>
<organism evidence="8">
    <name type="scientific">Physcomitrium patens</name>
    <name type="common">Spreading-leaved earth moss</name>
    <name type="synonym">Physcomitrella patens</name>
    <dbReference type="NCBI Taxonomy" id="3218"/>
    <lineage>
        <taxon>Eukaryota</taxon>
        <taxon>Viridiplantae</taxon>
        <taxon>Streptophyta</taxon>
        <taxon>Embryophyta</taxon>
        <taxon>Bryophyta</taxon>
        <taxon>Bryophytina</taxon>
        <taxon>Bryopsida</taxon>
        <taxon>Funariidae</taxon>
        <taxon>Funariales</taxon>
        <taxon>Funariaceae</taxon>
        <taxon>Physcomitrium</taxon>
    </lineage>
</organism>
<feature type="transmembrane region" description="Helical" evidence="6">
    <location>
        <begin position="61"/>
        <end position="85"/>
    </location>
</feature>
<gene>
    <name evidence="9" type="primary">LOC112284282</name>
    <name evidence="8" type="ORF">PHYPA_010693</name>
</gene>
<keyword evidence="4 6" id="KW-0472">Membrane</keyword>
<keyword evidence="3 6" id="KW-1133">Transmembrane helix</keyword>
<keyword evidence="1 6" id="KW-0812">Transmembrane</keyword>
<proteinExistence type="predicted"/>
<accession>A0A2K1KCJ3</accession>
<dbReference type="Gene3D" id="1.10.510.10">
    <property type="entry name" value="Transferase(Phosphotransferase) domain 1"/>
    <property type="match status" value="1"/>
</dbReference>
<evidence type="ECO:0000256" key="4">
    <source>
        <dbReference type="ARBA" id="ARBA00023136"/>
    </source>
</evidence>
<dbReference type="GO" id="GO:0005524">
    <property type="term" value="F:ATP binding"/>
    <property type="evidence" value="ECO:0007669"/>
    <property type="project" value="InterPro"/>
</dbReference>